<feature type="region of interest" description="Disordered" evidence="2">
    <location>
        <begin position="43"/>
        <end position="89"/>
    </location>
</feature>
<reference evidence="4 5" key="1">
    <citation type="submission" date="2024-01" db="EMBL/GenBank/DDBJ databases">
        <title>Genome assemblies of Stephania.</title>
        <authorList>
            <person name="Yang L."/>
        </authorList>
    </citation>
    <scope>NUCLEOTIDE SEQUENCE [LARGE SCALE GENOMIC DNA]</scope>
    <source>
        <strain evidence="4">YNDBR</strain>
        <tissue evidence="4">Leaf</tissue>
    </source>
</reference>
<dbReference type="InterPro" id="IPR036628">
    <property type="entry name" value="Clp_N_dom_sf"/>
</dbReference>
<gene>
    <name evidence="4" type="ORF">Syun_000266</name>
</gene>
<organism evidence="4 5">
    <name type="scientific">Stephania yunnanensis</name>
    <dbReference type="NCBI Taxonomy" id="152371"/>
    <lineage>
        <taxon>Eukaryota</taxon>
        <taxon>Viridiplantae</taxon>
        <taxon>Streptophyta</taxon>
        <taxon>Embryophyta</taxon>
        <taxon>Tracheophyta</taxon>
        <taxon>Spermatophyta</taxon>
        <taxon>Magnoliopsida</taxon>
        <taxon>Ranunculales</taxon>
        <taxon>Menispermaceae</taxon>
        <taxon>Menispermoideae</taxon>
        <taxon>Cissampelideae</taxon>
        <taxon>Stephania</taxon>
    </lineage>
</organism>
<protein>
    <recommendedName>
        <fullName evidence="3">Clp R domain-containing protein</fullName>
    </recommendedName>
</protein>
<dbReference type="InterPro" id="IPR051650">
    <property type="entry name" value="SL_signaling_regulator"/>
</dbReference>
<dbReference type="Proteomes" id="UP001420932">
    <property type="component" value="Unassembled WGS sequence"/>
</dbReference>
<evidence type="ECO:0000256" key="2">
    <source>
        <dbReference type="SAM" id="MobiDB-lite"/>
    </source>
</evidence>
<sequence>MPTAVSTARECLTAEAARALDEAAAIASRRGHPQTTSLHLVSALLPPPSSAPTTALRRSPTSKPSTSPSPTPSTASPPTPHRTLRPLHP</sequence>
<dbReference type="PANTHER" id="PTHR43572">
    <property type="entry name" value="CHAPERONE PROTEIN CLPD, CHLOROPLASTIC"/>
    <property type="match status" value="1"/>
</dbReference>
<keyword evidence="5" id="KW-1185">Reference proteome</keyword>
<dbReference type="AlphaFoldDB" id="A0AAP0LBT3"/>
<dbReference type="Gene3D" id="1.10.1780.10">
    <property type="entry name" value="Clp, N-terminal domain"/>
    <property type="match status" value="1"/>
</dbReference>
<feature type="domain" description="Clp R" evidence="3">
    <location>
        <begin position="8"/>
        <end position="89"/>
    </location>
</feature>
<name>A0AAP0LBT3_9MAGN</name>
<evidence type="ECO:0000313" key="5">
    <source>
        <dbReference type="Proteomes" id="UP001420932"/>
    </source>
</evidence>
<feature type="compositionally biased region" description="Low complexity" evidence="2">
    <location>
        <begin position="51"/>
        <end position="66"/>
    </location>
</feature>
<dbReference type="EMBL" id="JBBNAF010000001">
    <property type="protein sequence ID" value="KAK9168126.1"/>
    <property type="molecule type" value="Genomic_DNA"/>
</dbReference>
<feature type="compositionally biased region" description="Pro residues" evidence="2">
    <location>
        <begin position="67"/>
        <end position="80"/>
    </location>
</feature>
<dbReference type="Pfam" id="PF02861">
    <property type="entry name" value="Clp_N"/>
    <property type="match status" value="1"/>
</dbReference>
<proteinExistence type="predicted"/>
<accession>A0AAP0LBT3</accession>
<evidence type="ECO:0000313" key="4">
    <source>
        <dbReference type="EMBL" id="KAK9168126.1"/>
    </source>
</evidence>
<dbReference type="PANTHER" id="PTHR43572:SF38">
    <property type="entry name" value="PROTEIN SMAX1-LIKE 6"/>
    <property type="match status" value="1"/>
</dbReference>
<dbReference type="InterPro" id="IPR004176">
    <property type="entry name" value="Clp_R_N"/>
</dbReference>
<dbReference type="PROSITE" id="PS51903">
    <property type="entry name" value="CLP_R"/>
    <property type="match status" value="1"/>
</dbReference>
<keyword evidence="1" id="KW-0677">Repeat</keyword>
<evidence type="ECO:0000259" key="3">
    <source>
        <dbReference type="PROSITE" id="PS51903"/>
    </source>
</evidence>
<comment type="caution">
    <text evidence="4">The sequence shown here is derived from an EMBL/GenBank/DDBJ whole genome shotgun (WGS) entry which is preliminary data.</text>
</comment>
<evidence type="ECO:0000256" key="1">
    <source>
        <dbReference type="PROSITE-ProRule" id="PRU01251"/>
    </source>
</evidence>
<dbReference type="SUPFAM" id="SSF81923">
    <property type="entry name" value="Double Clp-N motif"/>
    <property type="match status" value="1"/>
</dbReference>